<dbReference type="Gene3D" id="2.60.120.620">
    <property type="entry name" value="q2cbj1_9rhob like domain"/>
    <property type="match status" value="1"/>
</dbReference>
<dbReference type="AlphaFoldDB" id="A0A8H4XJ86"/>
<keyword evidence="3" id="KW-0479">Metal-binding</keyword>
<keyword evidence="4" id="KW-0408">Iron</keyword>
<dbReference type="PANTHER" id="PTHR20883:SF15">
    <property type="entry name" value="PHYTANOYL-COA DIOXYGENASE DOMAIN-CONTAINING PROTEIN 1"/>
    <property type="match status" value="1"/>
</dbReference>
<dbReference type="SUPFAM" id="SSF51197">
    <property type="entry name" value="Clavaminate synthase-like"/>
    <property type="match status" value="1"/>
</dbReference>
<protein>
    <recommendedName>
        <fullName evidence="7">Phytanoyl-CoA dioxygenase</fullName>
    </recommendedName>
</protein>
<evidence type="ECO:0000256" key="1">
    <source>
        <dbReference type="ARBA" id="ARBA00001962"/>
    </source>
</evidence>
<dbReference type="Proteomes" id="UP000635477">
    <property type="component" value="Unassembled WGS sequence"/>
</dbReference>
<comment type="cofactor">
    <cofactor evidence="1">
        <name>Fe cation</name>
        <dbReference type="ChEBI" id="CHEBI:24875"/>
    </cofactor>
</comment>
<reference evidence="5" key="1">
    <citation type="journal article" date="2020" name="BMC Genomics">
        <title>Correction to: Identification and distribution of gene clusters required for synthesis of sphingolipid metabolism inhibitors in diverse species of the filamentous fungus Fusarium.</title>
        <authorList>
            <person name="Kim H.S."/>
            <person name="Lohmar J.M."/>
            <person name="Busman M."/>
            <person name="Brown D.W."/>
            <person name="Naumann T.A."/>
            <person name="Divon H.H."/>
            <person name="Lysoe E."/>
            <person name="Uhlig S."/>
            <person name="Proctor R.H."/>
        </authorList>
    </citation>
    <scope>NUCLEOTIDE SEQUENCE</scope>
    <source>
        <strain evidence="5">NRRL 22465</strain>
    </source>
</reference>
<reference evidence="5" key="2">
    <citation type="submission" date="2020-05" db="EMBL/GenBank/DDBJ databases">
        <authorList>
            <person name="Kim H.-S."/>
            <person name="Proctor R.H."/>
            <person name="Brown D.W."/>
        </authorList>
    </citation>
    <scope>NUCLEOTIDE SEQUENCE</scope>
    <source>
        <strain evidence="5">NRRL 22465</strain>
    </source>
</reference>
<sequence length="305" mass="34588">MVYEHTDAGNNQQIYREVDSIKKLKWNDKTRDAYTQELIDHVIENGYVVIKNAFAEAEVDEALQELDHLYQTDEAGPASTGGRNTFEGFKTQRIYSLLNKSRVFDKFTIHPSVVALNDYFMDPGWLISVFQSINIRPGENPQTLHHDDGYTTVPRPHRPFGSAIMVALDPYTETNGSTVVIPKSHKWDDTRVPKRSEAIPVVMPRGSIVFFLGTLWHGGGHNQSDADRQALTVQYCQPWIRPIENQFLGVDWEKLQEIPKQIVDLMGYQVGSPFIGFVDGASPTKAVEKHLRRYGVGKEKLSSKL</sequence>
<gene>
    <name evidence="5" type="ORF">FZEAL_7068</name>
</gene>
<evidence type="ECO:0000256" key="4">
    <source>
        <dbReference type="ARBA" id="ARBA00023004"/>
    </source>
</evidence>
<organism evidence="5 6">
    <name type="scientific">Fusarium zealandicum</name>
    <dbReference type="NCBI Taxonomy" id="1053134"/>
    <lineage>
        <taxon>Eukaryota</taxon>
        <taxon>Fungi</taxon>
        <taxon>Dikarya</taxon>
        <taxon>Ascomycota</taxon>
        <taxon>Pezizomycotina</taxon>
        <taxon>Sordariomycetes</taxon>
        <taxon>Hypocreomycetidae</taxon>
        <taxon>Hypocreales</taxon>
        <taxon>Nectriaceae</taxon>
        <taxon>Fusarium</taxon>
        <taxon>Fusarium staphyleae species complex</taxon>
    </lineage>
</organism>
<evidence type="ECO:0008006" key="7">
    <source>
        <dbReference type="Google" id="ProtNLM"/>
    </source>
</evidence>
<evidence type="ECO:0000313" key="6">
    <source>
        <dbReference type="Proteomes" id="UP000635477"/>
    </source>
</evidence>
<dbReference type="OrthoDB" id="445007at2759"/>
<dbReference type="PANTHER" id="PTHR20883">
    <property type="entry name" value="PHYTANOYL-COA DIOXYGENASE DOMAIN CONTAINING 1"/>
    <property type="match status" value="1"/>
</dbReference>
<accession>A0A8H4XJ86</accession>
<comment type="similarity">
    <text evidence="2">Belongs to the PhyH family.</text>
</comment>
<evidence type="ECO:0000313" key="5">
    <source>
        <dbReference type="EMBL" id="KAF4976230.1"/>
    </source>
</evidence>
<dbReference type="InterPro" id="IPR008775">
    <property type="entry name" value="Phytyl_CoA_dOase-like"/>
</dbReference>
<evidence type="ECO:0000256" key="3">
    <source>
        <dbReference type="ARBA" id="ARBA00022723"/>
    </source>
</evidence>
<dbReference type="GO" id="GO:0046872">
    <property type="term" value="F:metal ion binding"/>
    <property type="evidence" value="ECO:0007669"/>
    <property type="project" value="UniProtKB-KW"/>
</dbReference>
<comment type="caution">
    <text evidence="5">The sequence shown here is derived from an EMBL/GenBank/DDBJ whole genome shotgun (WGS) entry which is preliminary data.</text>
</comment>
<dbReference type="Pfam" id="PF05721">
    <property type="entry name" value="PhyH"/>
    <property type="match status" value="1"/>
</dbReference>
<proteinExistence type="inferred from homology"/>
<name>A0A8H4XJ86_9HYPO</name>
<evidence type="ECO:0000256" key="2">
    <source>
        <dbReference type="ARBA" id="ARBA00005830"/>
    </source>
</evidence>
<keyword evidence="6" id="KW-1185">Reference proteome</keyword>
<dbReference type="EMBL" id="JABEYC010000559">
    <property type="protein sequence ID" value="KAF4976230.1"/>
    <property type="molecule type" value="Genomic_DNA"/>
</dbReference>